<evidence type="ECO:0000313" key="10">
    <source>
        <dbReference type="Proteomes" id="UP000033558"/>
    </source>
</evidence>
<dbReference type="PANTHER" id="PTHR32432:SF4">
    <property type="entry name" value="CELL DIVISION PROTEIN FTSA"/>
    <property type="match status" value="1"/>
</dbReference>
<dbReference type="PATRIC" id="fig|1218492.5.peg.1105"/>
<organism evidence="9 10">
    <name type="scientific">Bombilactobacillus mellifer</name>
    <dbReference type="NCBI Taxonomy" id="1218492"/>
    <lineage>
        <taxon>Bacteria</taxon>
        <taxon>Bacillati</taxon>
        <taxon>Bacillota</taxon>
        <taxon>Bacilli</taxon>
        <taxon>Lactobacillales</taxon>
        <taxon>Lactobacillaceae</taxon>
        <taxon>Bombilactobacillus</taxon>
    </lineage>
</organism>
<sequence>MNDSKIIVSLDIGTTSMKVVVANAAPDQLSIIGVGSVHAQGMDRGVIVDIDKAAQAIQAAVHKAASQSNTEIHDVVVGLPANGLQIFSCQGMIALNDHSKEIDDNDVHQVMAASLTQTLPAEQEYIALIPNSFTVDGFKNIKDPRKMLGTRLEFNGILYSLPKSIIHNCLMAVRRAGLNVTNEIIAPSAIGQVALDKGERNFGSILIDLGGGQTTAAVIHDNKLKFATVDPEGGNLVTHDISVVLNTTLDSAAKLQRYYGQANSASASDSEEFPVKVVGQEELQNISAKYLAEIIEARLQQIFERLRKPLTMVKALNLPGGVVLSGGLAEITGIETLAQNILGVKVKTFVPDQMGLRHPAFAEGLGLVSYSQSLTEIDVIAHDVIMQRGPKIQPRKQRPAMTSSPEVNSAQTKARSLEPKTEKTSTGERFKNFWKKFFD</sequence>
<evidence type="ECO:0000256" key="5">
    <source>
        <dbReference type="HAMAP-Rule" id="MF_02033"/>
    </source>
</evidence>
<dbReference type="GO" id="GO:0009898">
    <property type="term" value="C:cytoplasmic side of plasma membrane"/>
    <property type="evidence" value="ECO:0007669"/>
    <property type="project" value="UniProtKB-UniRule"/>
</dbReference>
<evidence type="ECO:0000313" key="9">
    <source>
        <dbReference type="EMBL" id="KJY61910.1"/>
    </source>
</evidence>
<dbReference type="RefSeq" id="WP_046316655.1">
    <property type="nucleotide sequence ID" value="NZ_JAMBJK010000001.1"/>
</dbReference>
<keyword evidence="2 5" id="KW-0132">Cell division</keyword>
<dbReference type="InterPro" id="IPR020823">
    <property type="entry name" value="Cell_div_FtsA"/>
</dbReference>
<dbReference type="Pfam" id="PF02491">
    <property type="entry name" value="SHS2_FTSA"/>
    <property type="match status" value="1"/>
</dbReference>
<feature type="region of interest" description="Disordered" evidence="7">
    <location>
        <begin position="390"/>
        <end position="426"/>
    </location>
</feature>
<comment type="subunit">
    <text evidence="5">Self-interacts. Interacts with FtsZ.</text>
</comment>
<keyword evidence="3 5" id="KW-0472">Membrane</keyword>
<dbReference type="CDD" id="cd24048">
    <property type="entry name" value="ASKHA_NBD_FtsA"/>
    <property type="match status" value="1"/>
</dbReference>
<dbReference type="EMBL" id="JXJQ01000008">
    <property type="protein sequence ID" value="KJY61910.1"/>
    <property type="molecule type" value="Genomic_DNA"/>
</dbReference>
<comment type="function">
    <text evidence="5 6">Cell division protein that is involved in the assembly of the Z ring. May serve as a membrane anchor for the Z ring.</text>
</comment>
<evidence type="ECO:0000256" key="7">
    <source>
        <dbReference type="SAM" id="MobiDB-lite"/>
    </source>
</evidence>
<dbReference type="SMART" id="SM00842">
    <property type="entry name" value="FtsA"/>
    <property type="match status" value="1"/>
</dbReference>
<dbReference type="Proteomes" id="UP000033558">
    <property type="component" value="Unassembled WGS sequence"/>
</dbReference>
<dbReference type="STRING" id="1218492.JG30_09640"/>
<evidence type="ECO:0000256" key="3">
    <source>
        <dbReference type="ARBA" id="ARBA00023136"/>
    </source>
</evidence>
<dbReference type="AlphaFoldDB" id="A0A0F4LTG5"/>
<keyword evidence="4 5" id="KW-0131">Cell cycle</keyword>
<dbReference type="NCBIfam" id="TIGR01174">
    <property type="entry name" value="ftsA"/>
    <property type="match status" value="1"/>
</dbReference>
<dbReference type="HOGENOM" id="CLU_037850_1_1_9"/>
<feature type="domain" description="SHS2" evidence="8">
    <location>
        <begin position="7"/>
        <end position="194"/>
    </location>
</feature>
<evidence type="ECO:0000256" key="6">
    <source>
        <dbReference type="PIRNR" id="PIRNR003101"/>
    </source>
</evidence>
<evidence type="ECO:0000259" key="8">
    <source>
        <dbReference type="SMART" id="SM00842"/>
    </source>
</evidence>
<comment type="similarity">
    <text evidence="5 6">Belongs to the FtsA/MreB family.</text>
</comment>
<dbReference type="InterPro" id="IPR003494">
    <property type="entry name" value="SHS2_FtsA"/>
</dbReference>
<dbReference type="Gene3D" id="3.30.420.40">
    <property type="match status" value="2"/>
</dbReference>
<dbReference type="PANTHER" id="PTHR32432">
    <property type="entry name" value="CELL DIVISION PROTEIN FTSA-RELATED"/>
    <property type="match status" value="1"/>
</dbReference>
<dbReference type="InterPro" id="IPR043129">
    <property type="entry name" value="ATPase_NBD"/>
</dbReference>
<dbReference type="GO" id="GO:0043093">
    <property type="term" value="P:FtsZ-dependent cytokinesis"/>
    <property type="evidence" value="ECO:0007669"/>
    <property type="project" value="UniProtKB-UniRule"/>
</dbReference>
<reference evidence="9 10" key="1">
    <citation type="submission" date="2015-01" db="EMBL/GenBank/DDBJ databases">
        <title>Comparative genomics of the lactic acid bacteria isolated from the honey bee gut.</title>
        <authorList>
            <person name="Ellegaard K.M."/>
            <person name="Tamarit D."/>
            <person name="Javelind E."/>
            <person name="Olofsson T."/>
            <person name="Andersson S.G."/>
            <person name="Vasquez A."/>
        </authorList>
    </citation>
    <scope>NUCLEOTIDE SEQUENCE [LARGE SCALE GENOMIC DNA]</scope>
    <source>
        <strain evidence="9 10">Bin4</strain>
    </source>
</reference>
<keyword evidence="1 5" id="KW-1003">Cell membrane</keyword>
<dbReference type="InterPro" id="IPR050696">
    <property type="entry name" value="FtsA/MreB"/>
</dbReference>
<keyword evidence="10" id="KW-1185">Reference proteome</keyword>
<gene>
    <name evidence="5" type="primary">ftsA</name>
    <name evidence="9" type="ORF">JG30_09640</name>
</gene>
<dbReference type="SUPFAM" id="SSF53067">
    <property type="entry name" value="Actin-like ATPase domain"/>
    <property type="match status" value="2"/>
</dbReference>
<comment type="subcellular location">
    <subcellularLocation>
        <location evidence="5">Cell membrane</location>
        <topology evidence="5">Peripheral membrane protein</topology>
        <orientation evidence="5">Cytoplasmic side</orientation>
    </subcellularLocation>
    <text evidence="5">Localizes to the Z ring in an FtsZ-dependent manner. Targeted to the membrane through a conserved C-terminal amphipathic helix.</text>
</comment>
<dbReference type="HAMAP" id="MF_02033">
    <property type="entry name" value="FtsA"/>
    <property type="match status" value="1"/>
</dbReference>
<dbReference type="PIRSF" id="PIRSF003101">
    <property type="entry name" value="FtsA"/>
    <property type="match status" value="1"/>
</dbReference>
<evidence type="ECO:0000256" key="4">
    <source>
        <dbReference type="ARBA" id="ARBA00023306"/>
    </source>
</evidence>
<dbReference type="GO" id="GO:0032153">
    <property type="term" value="C:cell division site"/>
    <property type="evidence" value="ECO:0007669"/>
    <property type="project" value="UniProtKB-UniRule"/>
</dbReference>
<dbReference type="Pfam" id="PF14450">
    <property type="entry name" value="FtsA"/>
    <property type="match status" value="1"/>
</dbReference>
<name>A0A0F4LTG5_9LACO</name>
<evidence type="ECO:0000256" key="1">
    <source>
        <dbReference type="ARBA" id="ARBA00022475"/>
    </source>
</evidence>
<feature type="compositionally biased region" description="Polar residues" evidence="7">
    <location>
        <begin position="400"/>
        <end position="414"/>
    </location>
</feature>
<evidence type="ECO:0000256" key="2">
    <source>
        <dbReference type="ARBA" id="ARBA00022618"/>
    </source>
</evidence>
<protein>
    <recommendedName>
        <fullName evidence="5 6">Cell division protein FtsA</fullName>
    </recommendedName>
</protein>
<comment type="caution">
    <text evidence="9">The sequence shown here is derived from an EMBL/GenBank/DDBJ whole genome shotgun (WGS) entry which is preliminary data.</text>
</comment>
<dbReference type="OrthoDB" id="9768127at2"/>
<feature type="compositionally biased region" description="Basic and acidic residues" evidence="7">
    <location>
        <begin position="415"/>
        <end position="426"/>
    </location>
</feature>
<proteinExistence type="inferred from homology"/>
<accession>A0A0F4LTG5</accession>